<keyword evidence="11" id="KW-1185">Reference proteome</keyword>
<dbReference type="InterPro" id="IPR001845">
    <property type="entry name" value="HTH_ArsR_DNA-bd_dom"/>
</dbReference>
<gene>
    <name evidence="10" type="ORF">IDH45_01115</name>
</gene>
<comment type="catalytic activity">
    <reaction evidence="1">
        <text>ATP-dependent breakage, passage and rejoining of double-stranded DNA.</text>
        <dbReference type="EC" id="5.6.2.2"/>
    </reaction>
</comment>
<dbReference type="InterPro" id="IPR011991">
    <property type="entry name" value="ArsR-like_HTH"/>
</dbReference>
<evidence type="ECO:0000256" key="4">
    <source>
        <dbReference type="ARBA" id="ARBA00022741"/>
    </source>
</evidence>
<keyword evidence="7" id="KW-0238">DNA-binding</keyword>
<evidence type="ECO:0000256" key="8">
    <source>
        <dbReference type="ARBA" id="ARBA00023235"/>
    </source>
</evidence>
<dbReference type="SMART" id="SM00418">
    <property type="entry name" value="HTH_ARSR"/>
    <property type="match status" value="1"/>
</dbReference>
<evidence type="ECO:0000259" key="9">
    <source>
        <dbReference type="SMART" id="SM00418"/>
    </source>
</evidence>
<comment type="caution">
    <text evidence="10">The sequence shown here is derived from an EMBL/GenBank/DDBJ whole genome shotgun (WGS) entry which is preliminary data.</text>
</comment>
<keyword evidence="6" id="KW-0799">Topoisomerase</keyword>
<evidence type="ECO:0000313" key="10">
    <source>
        <dbReference type="EMBL" id="MBD2860586.1"/>
    </source>
</evidence>
<dbReference type="InterPro" id="IPR036890">
    <property type="entry name" value="HATPase_C_sf"/>
</dbReference>
<name>A0A927C6D5_9BACL</name>
<dbReference type="SUPFAM" id="SSF55874">
    <property type="entry name" value="ATPase domain of HSP90 chaperone/DNA topoisomerase II/histidine kinase"/>
    <property type="match status" value="1"/>
</dbReference>
<evidence type="ECO:0000256" key="7">
    <source>
        <dbReference type="ARBA" id="ARBA00023125"/>
    </source>
</evidence>
<dbReference type="PANTHER" id="PTHR45866">
    <property type="entry name" value="DNA GYRASE/TOPOISOMERASE SUBUNIT B"/>
    <property type="match status" value="1"/>
</dbReference>
<organism evidence="10 11">
    <name type="scientific">Paenibacillus oceani</name>
    <dbReference type="NCBI Taxonomy" id="2772510"/>
    <lineage>
        <taxon>Bacteria</taxon>
        <taxon>Bacillati</taxon>
        <taxon>Bacillota</taxon>
        <taxon>Bacilli</taxon>
        <taxon>Bacillales</taxon>
        <taxon>Paenibacillaceae</taxon>
        <taxon>Paenibacillus</taxon>
    </lineage>
</organism>
<feature type="domain" description="HTH arsR-type" evidence="9">
    <location>
        <begin position="96"/>
        <end position="170"/>
    </location>
</feature>
<protein>
    <recommendedName>
        <fullName evidence="3">DNA topoisomerase (ATP-hydrolyzing)</fullName>
        <ecNumber evidence="3">5.6.2.2</ecNumber>
    </recommendedName>
</protein>
<evidence type="ECO:0000256" key="2">
    <source>
        <dbReference type="ARBA" id="ARBA00010708"/>
    </source>
</evidence>
<dbReference type="Gene3D" id="3.30.565.10">
    <property type="entry name" value="Histidine kinase-like ATPase, C-terminal domain"/>
    <property type="match status" value="1"/>
</dbReference>
<dbReference type="GO" id="GO:0003918">
    <property type="term" value="F:DNA topoisomerase type II (double strand cut, ATP-hydrolyzing) activity"/>
    <property type="evidence" value="ECO:0007669"/>
    <property type="project" value="UniProtKB-EC"/>
</dbReference>
<dbReference type="GO" id="GO:0005524">
    <property type="term" value="F:ATP binding"/>
    <property type="evidence" value="ECO:0007669"/>
    <property type="project" value="UniProtKB-KW"/>
</dbReference>
<dbReference type="Pfam" id="PF02518">
    <property type="entry name" value="HATPase_c"/>
    <property type="match status" value="1"/>
</dbReference>
<keyword evidence="8" id="KW-0413">Isomerase</keyword>
<keyword evidence="5" id="KW-0067">ATP-binding</keyword>
<dbReference type="AlphaFoldDB" id="A0A927C6D5"/>
<dbReference type="SUPFAM" id="SSF46785">
    <property type="entry name" value="Winged helix' DNA-binding domain"/>
    <property type="match status" value="1"/>
</dbReference>
<accession>A0A927C6D5</accession>
<dbReference type="InterPro" id="IPR003594">
    <property type="entry name" value="HATPase_dom"/>
</dbReference>
<evidence type="ECO:0000256" key="3">
    <source>
        <dbReference type="ARBA" id="ARBA00012895"/>
    </source>
</evidence>
<dbReference type="PRINTS" id="PR00418">
    <property type="entry name" value="TPI2FAMILY"/>
</dbReference>
<dbReference type="EC" id="5.6.2.2" evidence="3"/>
<evidence type="ECO:0000256" key="1">
    <source>
        <dbReference type="ARBA" id="ARBA00000185"/>
    </source>
</evidence>
<evidence type="ECO:0000256" key="5">
    <source>
        <dbReference type="ARBA" id="ARBA00022840"/>
    </source>
</evidence>
<dbReference type="Proteomes" id="UP000639396">
    <property type="component" value="Unassembled WGS sequence"/>
</dbReference>
<dbReference type="CDD" id="cd00090">
    <property type="entry name" value="HTH_ARSR"/>
    <property type="match status" value="1"/>
</dbReference>
<keyword evidence="4" id="KW-0547">Nucleotide-binding</keyword>
<evidence type="ECO:0000256" key="6">
    <source>
        <dbReference type="ARBA" id="ARBA00023029"/>
    </source>
</evidence>
<dbReference type="Gene3D" id="1.10.10.10">
    <property type="entry name" value="Winged helix-like DNA-binding domain superfamily/Winged helix DNA-binding domain"/>
    <property type="match status" value="1"/>
</dbReference>
<dbReference type="PANTHER" id="PTHR45866:SF1">
    <property type="entry name" value="DNA GYRASE SUBUNIT B, MITOCHONDRIAL"/>
    <property type="match status" value="1"/>
</dbReference>
<proteinExistence type="inferred from homology"/>
<comment type="similarity">
    <text evidence="2">Belongs to the type II topoisomerase GyrB family.</text>
</comment>
<dbReference type="EMBL" id="JACXJA010000001">
    <property type="protein sequence ID" value="MBD2860586.1"/>
    <property type="molecule type" value="Genomic_DNA"/>
</dbReference>
<dbReference type="InterPro" id="IPR036390">
    <property type="entry name" value="WH_DNA-bd_sf"/>
</dbReference>
<dbReference type="GO" id="GO:0006265">
    <property type="term" value="P:DNA topological change"/>
    <property type="evidence" value="ECO:0007669"/>
    <property type="project" value="TreeGrafter"/>
</dbReference>
<dbReference type="InterPro" id="IPR036388">
    <property type="entry name" value="WH-like_DNA-bd_sf"/>
</dbReference>
<sequence>MSRDYGAELDAVKAGLSELQQLVRQWVQANPGKASPQTDVAETGMTVSAQLQERPGEAGGIFYSGQYRGEKWGYRWEPRERRVSELLGLDGDKVAKVLSALGHKQRLDILRSVLTEPLTGAELVERLNMGTTGQLYHHIKALLGANLLVQEERGGRYSLPGHRALPLLLLLSAASDLLDTSDYMELAEARSNAGAYLGAASEEYDPHLLLLAVVDNTILEHKAGSCTEANIFLHGDGSITVADDGRGIPVQALPGTDTPGVQAVLTRIVQRSDGASFFAPGGEKGISISVVNALSEKLTVGIRREGKSFRQDYKHGIPQTGLITIGTTKETGTSVTFLPDPDIFRASFSPARLSGLADEISAAYPGLAVRFYNEAE</sequence>
<dbReference type="GO" id="GO:0003700">
    <property type="term" value="F:DNA-binding transcription factor activity"/>
    <property type="evidence" value="ECO:0007669"/>
    <property type="project" value="InterPro"/>
</dbReference>
<evidence type="ECO:0000313" key="11">
    <source>
        <dbReference type="Proteomes" id="UP000639396"/>
    </source>
</evidence>
<reference evidence="10" key="1">
    <citation type="submission" date="2020-09" db="EMBL/GenBank/DDBJ databases">
        <title>A novel bacterium of genus Paenibacillus, isolated from South China Sea.</title>
        <authorList>
            <person name="Huang H."/>
            <person name="Mo K."/>
            <person name="Hu Y."/>
        </authorList>
    </citation>
    <scope>NUCLEOTIDE SEQUENCE</scope>
    <source>
        <strain evidence="10">IB182363</strain>
    </source>
</reference>
<dbReference type="RefSeq" id="WP_190923833.1">
    <property type="nucleotide sequence ID" value="NZ_JACXJA010000001.1"/>
</dbReference>
<dbReference type="GO" id="GO:0003677">
    <property type="term" value="F:DNA binding"/>
    <property type="evidence" value="ECO:0007669"/>
    <property type="project" value="UniProtKB-KW"/>
</dbReference>